<dbReference type="EMBL" id="FRDI01000002">
    <property type="protein sequence ID" value="SHN50950.1"/>
    <property type="molecule type" value="Genomic_DNA"/>
</dbReference>
<keyword evidence="2" id="KW-1185">Reference proteome</keyword>
<evidence type="ECO:0000313" key="2">
    <source>
        <dbReference type="Proteomes" id="UP000186469"/>
    </source>
</evidence>
<protein>
    <submittedName>
        <fullName evidence="1">Uncharacterized protein</fullName>
    </submittedName>
</protein>
<dbReference type="AlphaFoldDB" id="A0A1M7RXM3"/>
<name>A0A1M7RXM3_9BACT</name>
<sequence>MKIARYESFALKNNTPFEKIIESAADQGHTFIDLSNYDVLSLTDSMIEELQENGYAVHHQTISW</sequence>
<gene>
    <name evidence="1" type="ORF">SAMN02745728_00303</name>
</gene>
<dbReference type="Proteomes" id="UP000186469">
    <property type="component" value="Unassembled WGS sequence"/>
</dbReference>
<dbReference type="RefSeq" id="WP_072695777.1">
    <property type="nucleotide sequence ID" value="NZ_FRDI01000002.1"/>
</dbReference>
<reference evidence="1 2" key="1">
    <citation type="submission" date="2016-12" db="EMBL/GenBank/DDBJ databases">
        <authorList>
            <person name="Song W.-J."/>
            <person name="Kurnit D.M."/>
        </authorList>
    </citation>
    <scope>NUCLEOTIDE SEQUENCE [LARGE SCALE GENOMIC DNA]</scope>
    <source>
        <strain evidence="1 2">DSM 11393</strain>
    </source>
</reference>
<accession>A0A1M7RXM3</accession>
<evidence type="ECO:0000313" key="1">
    <source>
        <dbReference type="EMBL" id="SHN50950.1"/>
    </source>
</evidence>
<proteinExistence type="predicted"/>
<organism evidence="1 2">
    <name type="scientific">Desulfovibrio litoralis DSM 11393</name>
    <dbReference type="NCBI Taxonomy" id="1121455"/>
    <lineage>
        <taxon>Bacteria</taxon>
        <taxon>Pseudomonadati</taxon>
        <taxon>Thermodesulfobacteriota</taxon>
        <taxon>Desulfovibrionia</taxon>
        <taxon>Desulfovibrionales</taxon>
        <taxon>Desulfovibrionaceae</taxon>
        <taxon>Desulfovibrio</taxon>
    </lineage>
</organism>